<dbReference type="EMBL" id="CAJVPQ010003106">
    <property type="protein sequence ID" value="CAG8618231.1"/>
    <property type="molecule type" value="Genomic_DNA"/>
</dbReference>
<dbReference type="OrthoDB" id="2444994at2759"/>
<comment type="caution">
    <text evidence="1">The sequence shown here is derived from an EMBL/GenBank/DDBJ whole genome shotgun (WGS) entry which is preliminary data.</text>
</comment>
<accession>A0A9N9CX01</accession>
<reference evidence="1" key="1">
    <citation type="submission" date="2021-06" db="EMBL/GenBank/DDBJ databases">
        <authorList>
            <person name="Kallberg Y."/>
            <person name="Tangrot J."/>
            <person name="Rosling A."/>
        </authorList>
    </citation>
    <scope>NUCLEOTIDE SEQUENCE</scope>
    <source>
        <strain evidence="1">UK204</strain>
    </source>
</reference>
<evidence type="ECO:0000313" key="2">
    <source>
        <dbReference type="Proteomes" id="UP000789570"/>
    </source>
</evidence>
<protein>
    <submittedName>
        <fullName evidence="1">4451_t:CDS:1</fullName>
    </submittedName>
</protein>
<dbReference type="AlphaFoldDB" id="A0A9N9CX01"/>
<sequence>KRLDSQRMRQEVNKIAEFIEGLRSEFIITVQSSLSRTVDEAINKALTLETAYSIGMELSTYSMIPNYL</sequence>
<gene>
    <name evidence="1" type="ORF">FCALED_LOCUS9420</name>
</gene>
<dbReference type="Proteomes" id="UP000789570">
    <property type="component" value="Unassembled WGS sequence"/>
</dbReference>
<proteinExistence type="predicted"/>
<keyword evidence="2" id="KW-1185">Reference proteome</keyword>
<name>A0A9N9CX01_9GLOM</name>
<organism evidence="1 2">
    <name type="scientific">Funneliformis caledonium</name>
    <dbReference type="NCBI Taxonomy" id="1117310"/>
    <lineage>
        <taxon>Eukaryota</taxon>
        <taxon>Fungi</taxon>
        <taxon>Fungi incertae sedis</taxon>
        <taxon>Mucoromycota</taxon>
        <taxon>Glomeromycotina</taxon>
        <taxon>Glomeromycetes</taxon>
        <taxon>Glomerales</taxon>
        <taxon>Glomeraceae</taxon>
        <taxon>Funneliformis</taxon>
    </lineage>
</organism>
<feature type="non-terminal residue" evidence="1">
    <location>
        <position position="1"/>
    </location>
</feature>
<evidence type="ECO:0000313" key="1">
    <source>
        <dbReference type="EMBL" id="CAG8618231.1"/>
    </source>
</evidence>